<evidence type="ECO:0000313" key="2">
    <source>
        <dbReference type="Proteomes" id="UP000887116"/>
    </source>
</evidence>
<accession>A0A8X6LTM6</accession>
<dbReference type="Proteomes" id="UP000887116">
    <property type="component" value="Unassembled WGS sequence"/>
</dbReference>
<dbReference type="AlphaFoldDB" id="A0A8X6LTM6"/>
<protein>
    <submittedName>
        <fullName evidence="1">Uncharacterized protein</fullName>
    </submittedName>
</protein>
<keyword evidence="2" id="KW-1185">Reference proteome</keyword>
<reference evidence="1" key="1">
    <citation type="submission" date="2020-07" db="EMBL/GenBank/DDBJ databases">
        <title>Multicomponent nature underlies the extraordinary mechanical properties of spider dragline silk.</title>
        <authorList>
            <person name="Kono N."/>
            <person name="Nakamura H."/>
            <person name="Mori M."/>
            <person name="Yoshida Y."/>
            <person name="Ohtoshi R."/>
            <person name="Malay A.D."/>
            <person name="Moran D.A.P."/>
            <person name="Tomita M."/>
            <person name="Numata K."/>
            <person name="Arakawa K."/>
        </authorList>
    </citation>
    <scope>NUCLEOTIDE SEQUENCE</scope>
</reference>
<dbReference type="OrthoDB" id="6430118at2759"/>
<name>A0A8X6LTM6_TRICU</name>
<comment type="caution">
    <text evidence="1">The sequence shown here is derived from an EMBL/GenBank/DDBJ whole genome shotgun (WGS) entry which is preliminary data.</text>
</comment>
<evidence type="ECO:0000313" key="1">
    <source>
        <dbReference type="EMBL" id="GFR22541.1"/>
    </source>
</evidence>
<gene>
    <name evidence="1" type="primary">AVEN_59990_1</name>
    <name evidence="1" type="ORF">TNCT_406951</name>
</gene>
<dbReference type="EMBL" id="BMAO01018306">
    <property type="protein sequence ID" value="GFR22541.1"/>
    <property type="molecule type" value="Genomic_DNA"/>
</dbReference>
<proteinExistence type="predicted"/>
<organism evidence="1 2">
    <name type="scientific">Trichonephila clavata</name>
    <name type="common">Joro spider</name>
    <name type="synonym">Nephila clavata</name>
    <dbReference type="NCBI Taxonomy" id="2740835"/>
    <lineage>
        <taxon>Eukaryota</taxon>
        <taxon>Metazoa</taxon>
        <taxon>Ecdysozoa</taxon>
        <taxon>Arthropoda</taxon>
        <taxon>Chelicerata</taxon>
        <taxon>Arachnida</taxon>
        <taxon>Araneae</taxon>
        <taxon>Araneomorphae</taxon>
        <taxon>Entelegynae</taxon>
        <taxon>Araneoidea</taxon>
        <taxon>Nephilidae</taxon>
        <taxon>Trichonephila</taxon>
    </lineage>
</organism>
<sequence length="51" mass="5869">MPYGPSIFPGLNLDARDRKSLFANFKAFRFPSTGLVNFEVQIRFCQDQCKP</sequence>
<feature type="non-terminal residue" evidence="1">
    <location>
        <position position="51"/>
    </location>
</feature>